<proteinExistence type="predicted"/>
<dbReference type="Gene3D" id="1.10.357.10">
    <property type="entry name" value="Tetracycline Repressor, domain 2"/>
    <property type="match status" value="1"/>
</dbReference>
<protein>
    <submittedName>
        <fullName evidence="6">TetR/AcrR family transcriptional regulator</fullName>
    </submittedName>
</protein>
<keyword evidence="2 4" id="KW-0238">DNA-binding</keyword>
<keyword evidence="3" id="KW-0804">Transcription</keyword>
<evidence type="ECO:0000256" key="4">
    <source>
        <dbReference type="PROSITE-ProRule" id="PRU00335"/>
    </source>
</evidence>
<dbReference type="Proteomes" id="UP000326553">
    <property type="component" value="Chromosome"/>
</dbReference>
<dbReference type="PROSITE" id="PS50977">
    <property type="entry name" value="HTH_TETR_2"/>
    <property type="match status" value="1"/>
</dbReference>
<dbReference type="InterPro" id="IPR009057">
    <property type="entry name" value="Homeodomain-like_sf"/>
</dbReference>
<dbReference type="Pfam" id="PF13305">
    <property type="entry name" value="TetR_C_33"/>
    <property type="match status" value="1"/>
</dbReference>
<dbReference type="InterPro" id="IPR025996">
    <property type="entry name" value="MT1864/Rv1816-like_C"/>
</dbReference>
<name>A0A5J6HN99_STRAD</name>
<dbReference type="SUPFAM" id="SSF46689">
    <property type="entry name" value="Homeodomain-like"/>
    <property type="match status" value="1"/>
</dbReference>
<evidence type="ECO:0000313" key="7">
    <source>
        <dbReference type="Proteomes" id="UP000326553"/>
    </source>
</evidence>
<keyword evidence="7" id="KW-1185">Reference proteome</keyword>
<dbReference type="GO" id="GO:0003700">
    <property type="term" value="F:DNA-binding transcription factor activity"/>
    <property type="evidence" value="ECO:0007669"/>
    <property type="project" value="TreeGrafter"/>
</dbReference>
<evidence type="ECO:0000313" key="6">
    <source>
        <dbReference type="EMBL" id="QEV21779.1"/>
    </source>
</evidence>
<accession>A0A5J6HN99</accession>
<dbReference type="SUPFAM" id="SSF48498">
    <property type="entry name" value="Tetracyclin repressor-like, C-terminal domain"/>
    <property type="match status" value="1"/>
</dbReference>
<dbReference type="InterPro" id="IPR001647">
    <property type="entry name" value="HTH_TetR"/>
</dbReference>
<keyword evidence="1" id="KW-0805">Transcription regulation</keyword>
<dbReference type="PANTHER" id="PTHR30055">
    <property type="entry name" value="HTH-TYPE TRANSCRIPTIONAL REGULATOR RUTR"/>
    <property type="match status" value="1"/>
</dbReference>
<evidence type="ECO:0000256" key="3">
    <source>
        <dbReference type="ARBA" id="ARBA00023163"/>
    </source>
</evidence>
<dbReference type="KEGG" id="salw:CP975_33455"/>
<feature type="DNA-binding region" description="H-T-H motif" evidence="4">
    <location>
        <begin position="37"/>
        <end position="56"/>
    </location>
</feature>
<reference evidence="6 7" key="1">
    <citation type="submission" date="2017-09" db="EMBL/GenBank/DDBJ databases">
        <authorList>
            <person name="Lee N."/>
            <person name="Cho B.-K."/>
        </authorList>
    </citation>
    <scope>NUCLEOTIDE SEQUENCE [LARGE SCALE GENOMIC DNA]</scope>
    <source>
        <strain evidence="6 7">ATCC 12461</strain>
    </source>
</reference>
<dbReference type="RefSeq" id="WP_055530901.1">
    <property type="nucleotide sequence ID" value="NZ_CP023695.1"/>
</dbReference>
<dbReference type="PANTHER" id="PTHR30055:SF220">
    <property type="entry name" value="TETR-FAMILY REGULATORY PROTEIN"/>
    <property type="match status" value="1"/>
</dbReference>
<dbReference type="InterPro" id="IPR036271">
    <property type="entry name" value="Tet_transcr_reg_TetR-rel_C_sf"/>
</dbReference>
<gene>
    <name evidence="6" type="ORF">CP975_33455</name>
</gene>
<dbReference type="AlphaFoldDB" id="A0A5J6HN99"/>
<feature type="domain" description="HTH tetR-type" evidence="5">
    <location>
        <begin position="14"/>
        <end position="74"/>
    </location>
</feature>
<dbReference type="OrthoDB" id="3173376at2"/>
<dbReference type="InterPro" id="IPR050109">
    <property type="entry name" value="HTH-type_TetR-like_transc_reg"/>
</dbReference>
<evidence type="ECO:0000259" key="5">
    <source>
        <dbReference type="PROSITE" id="PS50977"/>
    </source>
</evidence>
<evidence type="ECO:0000256" key="1">
    <source>
        <dbReference type="ARBA" id="ARBA00023015"/>
    </source>
</evidence>
<dbReference type="GO" id="GO:0000976">
    <property type="term" value="F:transcription cis-regulatory region binding"/>
    <property type="evidence" value="ECO:0007669"/>
    <property type="project" value="TreeGrafter"/>
</dbReference>
<sequence>MSTPKAPRSGYHHGDLRNALVGAGVALATKGGPQEVVLRAVAREVGVSPTAAYRHFANREDLLHAVRLAALARLAGAMEQEVIAGKRRRDPVEDAVRRLRALGAGYLRFALAEPGLFRMACCDTSAQTADFSLVSDSRAFALLTEVIDTLAGHGLIESGSRPYSEMAAWAPIHGMATLLLDGLLDALPPRQRQAAVDRVIEVTVEGLCGQGVVADAGRSWTRRLWSPVRKREGGPGERP</sequence>
<evidence type="ECO:0000256" key="2">
    <source>
        <dbReference type="ARBA" id="ARBA00023125"/>
    </source>
</evidence>
<dbReference type="EMBL" id="CP023695">
    <property type="protein sequence ID" value="QEV21779.1"/>
    <property type="molecule type" value="Genomic_DNA"/>
</dbReference>
<dbReference type="Pfam" id="PF00440">
    <property type="entry name" value="TetR_N"/>
    <property type="match status" value="1"/>
</dbReference>
<organism evidence="6 7">
    <name type="scientific">Streptomyces alboniger</name>
    <dbReference type="NCBI Taxonomy" id="132473"/>
    <lineage>
        <taxon>Bacteria</taxon>
        <taxon>Bacillati</taxon>
        <taxon>Actinomycetota</taxon>
        <taxon>Actinomycetes</taxon>
        <taxon>Kitasatosporales</taxon>
        <taxon>Streptomycetaceae</taxon>
        <taxon>Streptomyces</taxon>
        <taxon>Streptomyces aurantiacus group</taxon>
    </lineage>
</organism>